<evidence type="ECO:0000313" key="3">
    <source>
        <dbReference type="Proteomes" id="UP000193380"/>
    </source>
</evidence>
<organism evidence="2 3">
    <name type="scientific">Oncorhynchus mykiss</name>
    <name type="common">Rainbow trout</name>
    <name type="synonym">Salmo gairdneri</name>
    <dbReference type="NCBI Taxonomy" id="8022"/>
    <lineage>
        <taxon>Eukaryota</taxon>
        <taxon>Metazoa</taxon>
        <taxon>Chordata</taxon>
        <taxon>Craniata</taxon>
        <taxon>Vertebrata</taxon>
        <taxon>Euteleostomi</taxon>
        <taxon>Actinopterygii</taxon>
        <taxon>Neopterygii</taxon>
        <taxon>Teleostei</taxon>
        <taxon>Protacanthopterygii</taxon>
        <taxon>Salmoniformes</taxon>
        <taxon>Salmonidae</taxon>
        <taxon>Salmoninae</taxon>
        <taxon>Oncorhynchus</taxon>
    </lineage>
</organism>
<dbReference type="Proteomes" id="UP000193380">
    <property type="component" value="Unassembled WGS sequence"/>
</dbReference>
<reference evidence="2" key="2">
    <citation type="submission" date="2014-03" db="EMBL/GenBank/DDBJ databases">
        <authorList>
            <person name="Genoscope - CEA"/>
        </authorList>
    </citation>
    <scope>NUCLEOTIDE SEQUENCE</scope>
</reference>
<reference evidence="2" key="1">
    <citation type="journal article" date="2014" name="Nat. Commun.">
        <title>The rainbow trout genome provides novel insights into evolution after whole-genome duplication in vertebrates.</title>
        <authorList>
            <person name="Berthelot C."/>
            <person name="Brunet F."/>
            <person name="Chalopin D."/>
            <person name="Juanchich A."/>
            <person name="Bernard M."/>
            <person name="Noel B."/>
            <person name="Bento P."/>
            <person name="Da Silva C."/>
            <person name="Labadie K."/>
            <person name="Alberti A."/>
            <person name="Aury J.M."/>
            <person name="Louis A."/>
            <person name="Dehais P."/>
            <person name="Bardou P."/>
            <person name="Montfort J."/>
            <person name="Klopp C."/>
            <person name="Cabau C."/>
            <person name="Gaspin C."/>
            <person name="Thorgaard G.H."/>
            <person name="Boussaha M."/>
            <person name="Quillet E."/>
            <person name="Guyomard R."/>
            <person name="Galiana D."/>
            <person name="Bobe J."/>
            <person name="Volff J.N."/>
            <person name="Genet C."/>
            <person name="Wincker P."/>
            <person name="Jaillon O."/>
            <person name="Roest Crollius H."/>
            <person name="Guiguen Y."/>
        </authorList>
    </citation>
    <scope>NUCLEOTIDE SEQUENCE [LARGE SCALE GENOMIC DNA]</scope>
</reference>
<protein>
    <recommendedName>
        <fullName evidence="1">TTC28 C-terminal domain-containing protein</fullName>
    </recommendedName>
</protein>
<dbReference type="InterPro" id="IPR058900">
    <property type="entry name" value="TTC28_C"/>
</dbReference>
<name>A0A060XRF4_ONCMY</name>
<accession>A0A060XRF4</accession>
<dbReference type="PaxDb" id="8022-A0A060XRF4"/>
<dbReference type="EMBL" id="FR905466">
    <property type="protein sequence ID" value="CDQ79510.1"/>
    <property type="molecule type" value="Genomic_DNA"/>
</dbReference>
<gene>
    <name evidence="2" type="ORF">GSONMT00038988001</name>
</gene>
<feature type="domain" description="TTC28 C-terminal" evidence="1">
    <location>
        <begin position="64"/>
        <end position="132"/>
    </location>
</feature>
<evidence type="ECO:0000259" key="1">
    <source>
        <dbReference type="Pfam" id="PF26117"/>
    </source>
</evidence>
<evidence type="ECO:0000313" key="2">
    <source>
        <dbReference type="EMBL" id="CDQ79510.1"/>
    </source>
</evidence>
<dbReference type="STRING" id="8022.A0A060XRF4"/>
<dbReference type="AlphaFoldDB" id="A0A060XRF4"/>
<sequence>MYTSQQSVENKVGGVPGWHALLTAVGFRLDSAGTGIPAAVFFPTADPGDRLQQCSTTLQSILGLPPPALQALCKLITASEAGEQLINRLHQVLVQLQTGEKEQDFSLLPIQVSISVQLWRLPGCHEFLAALGEIQYINKIIIKWI</sequence>
<proteinExistence type="predicted"/>
<dbReference type="Pfam" id="PF26117">
    <property type="entry name" value="TTC28_C"/>
    <property type="match status" value="1"/>
</dbReference>